<dbReference type="RefSeq" id="WP_083486761.1">
    <property type="nucleotide sequence ID" value="NZ_CAJUTI010000007.1"/>
</dbReference>
<reference evidence="4 5" key="3">
    <citation type="submission" date="2017-09" db="EMBL/GenBank/DDBJ databases">
        <title>Tripartite evolution among Lactobacillus johnsonii, Lactobacillus taiwanensis, Lactobacillus reuteri and their rodent host.</title>
        <authorList>
            <person name="Wang T."/>
            <person name="Knowles S."/>
            <person name="Cheng C."/>
        </authorList>
    </citation>
    <scope>NUCLEOTIDE SEQUENCE [LARGE SCALE GENOMIC DNA]</scope>
    <source>
        <strain evidence="3 4">609q</strain>
        <strain evidence="2 5">609u</strain>
    </source>
</reference>
<dbReference type="Gene3D" id="1.20.1110.10">
    <property type="entry name" value="Calcium-transporting ATPase, transmembrane domain"/>
    <property type="match status" value="1"/>
</dbReference>
<reference evidence="2" key="2">
    <citation type="submission" date="2017-05" db="EMBL/GenBank/DDBJ databases">
        <authorList>
            <person name="Lin X.B."/>
            <person name="Stothard P."/>
            <person name="Tasseva G."/>
            <person name="Walter J."/>
        </authorList>
    </citation>
    <scope>NUCLEOTIDE SEQUENCE</scope>
    <source>
        <strain evidence="2">609u</strain>
    </source>
</reference>
<dbReference type="Proteomes" id="UP000216316">
    <property type="component" value="Unassembled WGS sequence"/>
</dbReference>
<dbReference type="InterPro" id="IPR023298">
    <property type="entry name" value="ATPase_P-typ_TM_dom_sf"/>
</dbReference>
<evidence type="ECO:0000313" key="5">
    <source>
        <dbReference type="Proteomes" id="UP000216316"/>
    </source>
</evidence>
<gene>
    <name evidence="2" type="ORF">CBF53_08960</name>
    <name evidence="3" type="ORF">CBF70_10020</name>
</gene>
<dbReference type="AlphaFoldDB" id="A0A256LBW2"/>
<protein>
    <recommendedName>
        <fullName evidence="1">Cation-transporting P-type ATPase C-terminal domain-containing protein</fullName>
    </recommendedName>
</protein>
<keyword evidence="5" id="KW-1185">Reference proteome</keyword>
<organism evidence="3 4">
    <name type="scientific">Lactobacillus taiwanensis</name>
    <dbReference type="NCBI Taxonomy" id="508451"/>
    <lineage>
        <taxon>Bacteria</taxon>
        <taxon>Bacillati</taxon>
        <taxon>Bacillota</taxon>
        <taxon>Bacilli</taxon>
        <taxon>Lactobacillales</taxon>
        <taxon>Lactobacillaceae</taxon>
        <taxon>Lactobacillus</taxon>
    </lineage>
</organism>
<sequence>MEIVLLLCISYVPVFQSFLGTEPLNAHDWIRLVCIPIPLILIDELRK</sequence>
<dbReference type="InterPro" id="IPR006068">
    <property type="entry name" value="ATPase_P-typ_cation-transptr_C"/>
</dbReference>
<dbReference type="EMBL" id="NGNV01000055">
    <property type="protein sequence ID" value="OYR87217.1"/>
    <property type="molecule type" value="Genomic_DNA"/>
</dbReference>
<dbReference type="Pfam" id="PF00689">
    <property type="entry name" value="Cation_ATPase_C"/>
    <property type="match status" value="1"/>
</dbReference>
<comment type="caution">
    <text evidence="3">The sequence shown here is derived from an EMBL/GenBank/DDBJ whole genome shotgun (WGS) entry which is preliminary data.</text>
</comment>
<reference evidence="3 4" key="1">
    <citation type="submission" date="2017-04" db="EMBL/GenBank/DDBJ databases">
        <authorList>
            <person name="Afonso C.L."/>
            <person name="Miller P.J."/>
            <person name="Scott M.A."/>
            <person name="Spackman E."/>
            <person name="Goraichik I."/>
            <person name="Dimitrov K.M."/>
            <person name="Suarez D.L."/>
            <person name="Swayne D.E."/>
        </authorList>
    </citation>
    <scope>NUCLEOTIDE SEQUENCE [LARGE SCALE GENOMIC DNA]</scope>
    <source>
        <strain evidence="3 4">609q</strain>
    </source>
</reference>
<dbReference type="SUPFAM" id="SSF81665">
    <property type="entry name" value="Calcium ATPase, transmembrane domain M"/>
    <property type="match status" value="1"/>
</dbReference>
<name>A0A256LBW2_9LACO</name>
<dbReference type="EMBL" id="NGNX01000062">
    <property type="protein sequence ID" value="OYR90097.1"/>
    <property type="molecule type" value="Genomic_DNA"/>
</dbReference>
<evidence type="ECO:0000313" key="3">
    <source>
        <dbReference type="EMBL" id="OYR90097.1"/>
    </source>
</evidence>
<evidence type="ECO:0000313" key="4">
    <source>
        <dbReference type="Proteomes" id="UP000215828"/>
    </source>
</evidence>
<evidence type="ECO:0000259" key="1">
    <source>
        <dbReference type="Pfam" id="PF00689"/>
    </source>
</evidence>
<proteinExistence type="predicted"/>
<evidence type="ECO:0000313" key="2">
    <source>
        <dbReference type="EMBL" id="OYR87217.1"/>
    </source>
</evidence>
<dbReference type="Proteomes" id="UP000215828">
    <property type="component" value="Unassembled WGS sequence"/>
</dbReference>
<accession>A0A256LBW2</accession>
<feature type="domain" description="Cation-transporting P-type ATPase C-terminal" evidence="1">
    <location>
        <begin position="2"/>
        <end position="47"/>
    </location>
</feature>